<feature type="chain" id="PRO_5033421466" description="carbonic anhydrase" evidence="7">
    <location>
        <begin position="24"/>
        <end position="270"/>
    </location>
</feature>
<dbReference type="InterPro" id="IPR023561">
    <property type="entry name" value="Carbonic_anhydrase_a-class"/>
</dbReference>
<evidence type="ECO:0000256" key="1">
    <source>
        <dbReference type="ARBA" id="ARBA00010718"/>
    </source>
</evidence>
<evidence type="ECO:0000256" key="2">
    <source>
        <dbReference type="ARBA" id="ARBA00012925"/>
    </source>
</evidence>
<dbReference type="Proteomes" id="UP000285883">
    <property type="component" value="Unassembled WGS sequence"/>
</dbReference>
<keyword evidence="7" id="KW-0732">Signal</keyword>
<evidence type="ECO:0000313" key="12">
    <source>
        <dbReference type="Proteomes" id="UP000285883"/>
    </source>
</evidence>
<dbReference type="EMBL" id="MAYM02002096">
    <property type="protein sequence ID" value="RLN05742.1"/>
    <property type="molecule type" value="Genomic_DNA"/>
</dbReference>
<proteinExistence type="inferred from homology"/>
<dbReference type="PANTHER" id="PTHR18952">
    <property type="entry name" value="CARBONIC ANHYDRASE"/>
    <property type="match status" value="1"/>
</dbReference>
<keyword evidence="4" id="KW-0862">Zinc</keyword>
<feature type="signal peptide" evidence="7">
    <location>
        <begin position="1"/>
        <end position="23"/>
    </location>
</feature>
<keyword evidence="3" id="KW-0479">Metal-binding</keyword>
<evidence type="ECO:0000256" key="4">
    <source>
        <dbReference type="ARBA" id="ARBA00022833"/>
    </source>
</evidence>
<keyword evidence="5" id="KW-0456">Lyase</keyword>
<dbReference type="SMART" id="SM01057">
    <property type="entry name" value="Carb_anhydrase"/>
    <property type="match status" value="1"/>
</dbReference>
<sequence length="270" mass="28893">MKFIASVSAIVAACALTASTVAAADAKGAPWGYKYNESTMASPDLWAEHYPTCGGNSQSPIDIATSGCEAGEKTQSSLQFKGQCTDFNLTQGDDFKASVVNGDCEVKANSGVYDLAQFHVHVPSEHTVDGEPLDGEVHFVHSNKDGSALLVVGIFMEIDPEGDTDPWLETVIDGIDDVTPDGPVMMNLTSYSTVVKTSVTAGSLFNYPGGLTTPGCDEIVDWWVVEKPIKVSPKDLSRIQNNQGEFINTDNGENVRPVQPLNGRTVVQFK</sequence>
<dbReference type="GO" id="GO:0008270">
    <property type="term" value="F:zinc ion binding"/>
    <property type="evidence" value="ECO:0007669"/>
    <property type="project" value="InterPro"/>
</dbReference>
<keyword evidence="11" id="KW-1185">Reference proteome</keyword>
<dbReference type="EC" id="4.2.1.1" evidence="2"/>
<evidence type="ECO:0000256" key="7">
    <source>
        <dbReference type="SAM" id="SignalP"/>
    </source>
</evidence>
<evidence type="ECO:0000256" key="5">
    <source>
        <dbReference type="ARBA" id="ARBA00023239"/>
    </source>
</evidence>
<dbReference type="SUPFAM" id="SSF51069">
    <property type="entry name" value="Carbonic anhydrase"/>
    <property type="match status" value="1"/>
</dbReference>
<evidence type="ECO:0000256" key="3">
    <source>
        <dbReference type="ARBA" id="ARBA00022723"/>
    </source>
</evidence>
<dbReference type="AlphaFoldDB" id="A0A421EVD0"/>
<dbReference type="GO" id="GO:0004089">
    <property type="term" value="F:carbonate dehydratase activity"/>
    <property type="evidence" value="ECO:0007669"/>
    <property type="project" value="UniProtKB-EC"/>
</dbReference>
<dbReference type="EMBL" id="MBDN02000657">
    <property type="protein sequence ID" value="RLN73841.1"/>
    <property type="molecule type" value="Genomic_DNA"/>
</dbReference>
<feature type="domain" description="Alpha-carbonic anhydrase" evidence="8">
    <location>
        <begin position="29"/>
        <end position="270"/>
    </location>
</feature>
<dbReference type="CDD" id="cd03124">
    <property type="entry name" value="alpha_CA_prokaryotic_like"/>
    <property type="match status" value="1"/>
</dbReference>
<gene>
    <name evidence="9" type="ORF">BBI17_009233</name>
    <name evidence="10" type="ORF">BBO99_00009217</name>
</gene>
<evidence type="ECO:0000259" key="8">
    <source>
        <dbReference type="PROSITE" id="PS51144"/>
    </source>
</evidence>
<dbReference type="Proteomes" id="UP000285624">
    <property type="component" value="Unassembled WGS sequence"/>
</dbReference>
<dbReference type="Gene3D" id="3.10.200.10">
    <property type="entry name" value="Alpha carbonic anhydrase"/>
    <property type="match status" value="1"/>
</dbReference>
<protein>
    <recommendedName>
        <fullName evidence="2">carbonic anhydrase</fullName>
        <ecNumber evidence="2">4.2.1.1</ecNumber>
    </recommendedName>
</protein>
<dbReference type="STRING" id="325452.A0A421EVD0"/>
<organism evidence="9 12">
    <name type="scientific">Phytophthora kernoviae</name>
    <dbReference type="NCBI Taxonomy" id="325452"/>
    <lineage>
        <taxon>Eukaryota</taxon>
        <taxon>Sar</taxon>
        <taxon>Stramenopiles</taxon>
        <taxon>Oomycota</taxon>
        <taxon>Peronosporomycetes</taxon>
        <taxon>Peronosporales</taxon>
        <taxon>Peronosporaceae</taxon>
        <taxon>Phytophthora</taxon>
    </lineage>
</organism>
<dbReference type="Pfam" id="PF00194">
    <property type="entry name" value="Carb_anhydrase"/>
    <property type="match status" value="1"/>
</dbReference>
<dbReference type="PROSITE" id="PS51144">
    <property type="entry name" value="ALPHA_CA_2"/>
    <property type="match status" value="1"/>
</dbReference>
<evidence type="ECO:0000313" key="9">
    <source>
        <dbReference type="EMBL" id="RLN05742.1"/>
    </source>
</evidence>
<dbReference type="PANTHER" id="PTHR18952:SF265">
    <property type="entry name" value="CARBONIC ANHYDRASE"/>
    <property type="match status" value="1"/>
</dbReference>
<reference evidence="11 12" key="1">
    <citation type="submission" date="2018-07" db="EMBL/GenBank/DDBJ databases">
        <title>Genome sequencing of oomycete isolates from Chile give support for New Zealand origin for Phytophthora kernoviae and make available the first Nothophytophthora sp. genome.</title>
        <authorList>
            <person name="Studholme D.J."/>
            <person name="Sanfuentes E."/>
            <person name="Panda P."/>
            <person name="Hill R."/>
            <person name="Sambles C."/>
            <person name="Grant M."/>
            <person name="Williams N.M."/>
            <person name="Mcdougal R.L."/>
        </authorList>
    </citation>
    <scope>NUCLEOTIDE SEQUENCE [LARGE SCALE GENOMIC DNA]</scope>
    <source>
        <strain evidence="9">Chile2</strain>
        <strain evidence="10">Chile4</strain>
    </source>
</reference>
<accession>A0A421EVD0</accession>
<comment type="caution">
    <text evidence="9">The sequence shown here is derived from an EMBL/GenBank/DDBJ whole genome shotgun (WGS) entry which is preliminary data.</text>
</comment>
<dbReference type="InterPro" id="IPR001148">
    <property type="entry name" value="CA_dom"/>
</dbReference>
<comment type="similarity">
    <text evidence="1">Belongs to the alpha-carbonic anhydrase family.</text>
</comment>
<evidence type="ECO:0000256" key="6">
    <source>
        <dbReference type="ARBA" id="ARBA00048348"/>
    </source>
</evidence>
<evidence type="ECO:0000313" key="11">
    <source>
        <dbReference type="Proteomes" id="UP000285624"/>
    </source>
</evidence>
<name>A0A421EVD0_9STRA</name>
<comment type="catalytic activity">
    <reaction evidence="6">
        <text>hydrogencarbonate + H(+) = CO2 + H2O</text>
        <dbReference type="Rhea" id="RHEA:10748"/>
        <dbReference type="ChEBI" id="CHEBI:15377"/>
        <dbReference type="ChEBI" id="CHEBI:15378"/>
        <dbReference type="ChEBI" id="CHEBI:16526"/>
        <dbReference type="ChEBI" id="CHEBI:17544"/>
        <dbReference type="EC" id="4.2.1.1"/>
    </reaction>
</comment>
<evidence type="ECO:0000313" key="10">
    <source>
        <dbReference type="EMBL" id="RLN73841.1"/>
    </source>
</evidence>
<dbReference type="InterPro" id="IPR036398">
    <property type="entry name" value="CA_dom_sf"/>
</dbReference>
<dbReference type="InterPro" id="IPR041891">
    <property type="entry name" value="Alpha_CA_prokaryot-like"/>
</dbReference>